<gene>
    <name evidence="2" type="ORF">CHARACLAT_030325</name>
</gene>
<protein>
    <submittedName>
        <fullName evidence="2">Uncharacterized protein</fullName>
    </submittedName>
</protein>
<feature type="region of interest" description="Disordered" evidence="1">
    <location>
        <begin position="1"/>
        <end position="20"/>
    </location>
</feature>
<organism evidence="2 3">
    <name type="scientific">Characodon lateralis</name>
    <dbReference type="NCBI Taxonomy" id="208331"/>
    <lineage>
        <taxon>Eukaryota</taxon>
        <taxon>Metazoa</taxon>
        <taxon>Chordata</taxon>
        <taxon>Craniata</taxon>
        <taxon>Vertebrata</taxon>
        <taxon>Euteleostomi</taxon>
        <taxon>Actinopterygii</taxon>
        <taxon>Neopterygii</taxon>
        <taxon>Teleostei</taxon>
        <taxon>Neoteleostei</taxon>
        <taxon>Acanthomorphata</taxon>
        <taxon>Ovalentaria</taxon>
        <taxon>Atherinomorphae</taxon>
        <taxon>Cyprinodontiformes</taxon>
        <taxon>Goodeidae</taxon>
        <taxon>Characodon</taxon>
    </lineage>
</organism>
<accession>A0ABU7F876</accession>
<evidence type="ECO:0000313" key="2">
    <source>
        <dbReference type="EMBL" id="MED6295300.1"/>
    </source>
</evidence>
<evidence type="ECO:0000256" key="1">
    <source>
        <dbReference type="SAM" id="MobiDB-lite"/>
    </source>
</evidence>
<keyword evidence="3" id="KW-1185">Reference proteome</keyword>
<dbReference type="Proteomes" id="UP001352852">
    <property type="component" value="Unassembled WGS sequence"/>
</dbReference>
<reference evidence="2 3" key="1">
    <citation type="submission" date="2021-06" db="EMBL/GenBank/DDBJ databases">
        <authorList>
            <person name="Palmer J.M."/>
        </authorList>
    </citation>
    <scope>NUCLEOTIDE SEQUENCE [LARGE SCALE GENOMIC DNA]</scope>
    <source>
        <strain evidence="2 3">CL_MEX2019</strain>
        <tissue evidence="2">Muscle</tissue>
    </source>
</reference>
<dbReference type="EMBL" id="JAHUTJ010078300">
    <property type="protein sequence ID" value="MED6295300.1"/>
    <property type="molecule type" value="Genomic_DNA"/>
</dbReference>
<evidence type="ECO:0000313" key="3">
    <source>
        <dbReference type="Proteomes" id="UP001352852"/>
    </source>
</evidence>
<comment type="caution">
    <text evidence="2">The sequence shown here is derived from an EMBL/GenBank/DDBJ whole genome shotgun (WGS) entry which is preliminary data.</text>
</comment>
<feature type="compositionally biased region" description="Polar residues" evidence="1">
    <location>
        <begin position="1"/>
        <end position="15"/>
    </location>
</feature>
<sequence>MKMHQSGKQNSSNCEDPSELRHQPGIQQLWFLLQSEAREEIAAHQRTSPQTLEMTFRLRLLTSSCTIQQILIDPVYIFIN</sequence>
<proteinExistence type="predicted"/>
<name>A0ABU7F876_9TELE</name>